<dbReference type="EMBL" id="BGPR01001673">
    <property type="protein sequence ID" value="GBM59250.1"/>
    <property type="molecule type" value="Genomic_DNA"/>
</dbReference>
<name>A0A4Y2GZL3_ARAVE</name>
<comment type="caution">
    <text evidence="1">The sequence shown here is derived from an EMBL/GenBank/DDBJ whole genome shotgun (WGS) entry which is preliminary data.</text>
</comment>
<reference evidence="1 2" key="1">
    <citation type="journal article" date="2019" name="Sci. Rep.">
        <title>Orb-weaving spider Araneus ventricosus genome elucidates the spidroin gene catalogue.</title>
        <authorList>
            <person name="Kono N."/>
            <person name="Nakamura H."/>
            <person name="Ohtoshi R."/>
            <person name="Moran D.A.P."/>
            <person name="Shinohara A."/>
            <person name="Yoshida Y."/>
            <person name="Fujiwara M."/>
            <person name="Mori M."/>
            <person name="Tomita M."/>
            <person name="Arakawa K."/>
        </authorList>
    </citation>
    <scope>NUCLEOTIDE SEQUENCE [LARGE SCALE GENOMIC DNA]</scope>
</reference>
<dbReference type="AlphaFoldDB" id="A0A4Y2GZL3"/>
<organism evidence="1 2">
    <name type="scientific">Araneus ventricosus</name>
    <name type="common">Orbweaver spider</name>
    <name type="synonym">Epeira ventricosa</name>
    <dbReference type="NCBI Taxonomy" id="182803"/>
    <lineage>
        <taxon>Eukaryota</taxon>
        <taxon>Metazoa</taxon>
        <taxon>Ecdysozoa</taxon>
        <taxon>Arthropoda</taxon>
        <taxon>Chelicerata</taxon>
        <taxon>Arachnida</taxon>
        <taxon>Araneae</taxon>
        <taxon>Araneomorphae</taxon>
        <taxon>Entelegynae</taxon>
        <taxon>Araneoidea</taxon>
        <taxon>Araneidae</taxon>
        <taxon>Araneus</taxon>
    </lineage>
</organism>
<sequence length="91" mass="10480">MEFLGLAKKKDLQMLTTELGLPVSDNLKIIQLRDLITSSGKYEEEFVKNLLSSIADERKMAEQTAEKDKLELAKKEKLLREDEQLKRVAED</sequence>
<proteinExistence type="predicted"/>
<dbReference type="Proteomes" id="UP000499080">
    <property type="component" value="Unassembled WGS sequence"/>
</dbReference>
<dbReference type="OrthoDB" id="6433986at2759"/>
<gene>
    <name evidence="1" type="ORF">AVEN_205082_1</name>
</gene>
<keyword evidence="2" id="KW-1185">Reference proteome</keyword>
<protein>
    <submittedName>
        <fullName evidence="1">Uncharacterized protein</fullName>
    </submittedName>
</protein>
<evidence type="ECO:0000313" key="1">
    <source>
        <dbReference type="EMBL" id="GBM59250.1"/>
    </source>
</evidence>
<evidence type="ECO:0000313" key="2">
    <source>
        <dbReference type="Proteomes" id="UP000499080"/>
    </source>
</evidence>
<accession>A0A4Y2GZL3</accession>